<evidence type="ECO:0000313" key="1">
    <source>
        <dbReference type="EMBL" id="KAF7282241.1"/>
    </source>
</evidence>
<protein>
    <submittedName>
        <fullName evidence="1">Uncharacterized protein</fullName>
    </submittedName>
</protein>
<name>A0A834MHC3_RHYFE</name>
<sequence length="90" mass="10089">MVSAMSASGILIQHLLILSHKNMMQTLMKGVSPGSIGRCYPSEWIQANLFTGWFNHFICKTYPTETSPYNLDIFTAARAKYVTIISLPPH</sequence>
<dbReference type="OrthoDB" id="6766063at2759"/>
<keyword evidence="2" id="KW-1185">Reference proteome</keyword>
<reference evidence="1" key="1">
    <citation type="submission" date="2020-08" db="EMBL/GenBank/DDBJ databases">
        <title>Genome sequencing and assembly of the red palm weevil Rhynchophorus ferrugineus.</title>
        <authorList>
            <person name="Dias G.B."/>
            <person name="Bergman C.M."/>
            <person name="Manee M."/>
        </authorList>
    </citation>
    <scope>NUCLEOTIDE SEQUENCE</scope>
    <source>
        <strain evidence="1">AA-2017</strain>
        <tissue evidence="1">Whole larva</tissue>
    </source>
</reference>
<organism evidence="1 2">
    <name type="scientific">Rhynchophorus ferrugineus</name>
    <name type="common">Red palm weevil</name>
    <name type="synonym">Curculio ferrugineus</name>
    <dbReference type="NCBI Taxonomy" id="354439"/>
    <lineage>
        <taxon>Eukaryota</taxon>
        <taxon>Metazoa</taxon>
        <taxon>Ecdysozoa</taxon>
        <taxon>Arthropoda</taxon>
        <taxon>Hexapoda</taxon>
        <taxon>Insecta</taxon>
        <taxon>Pterygota</taxon>
        <taxon>Neoptera</taxon>
        <taxon>Endopterygota</taxon>
        <taxon>Coleoptera</taxon>
        <taxon>Polyphaga</taxon>
        <taxon>Cucujiformia</taxon>
        <taxon>Curculionidae</taxon>
        <taxon>Dryophthorinae</taxon>
        <taxon>Rhynchophorus</taxon>
    </lineage>
</organism>
<dbReference type="Proteomes" id="UP000625711">
    <property type="component" value="Unassembled WGS sequence"/>
</dbReference>
<comment type="caution">
    <text evidence="1">The sequence shown here is derived from an EMBL/GenBank/DDBJ whole genome shotgun (WGS) entry which is preliminary data.</text>
</comment>
<dbReference type="EMBL" id="JAACXV010000183">
    <property type="protein sequence ID" value="KAF7282241.1"/>
    <property type="molecule type" value="Genomic_DNA"/>
</dbReference>
<accession>A0A834MHC3</accession>
<gene>
    <name evidence="1" type="ORF">GWI33_003039</name>
</gene>
<dbReference type="AlphaFoldDB" id="A0A834MHC3"/>
<proteinExistence type="predicted"/>
<evidence type="ECO:0000313" key="2">
    <source>
        <dbReference type="Proteomes" id="UP000625711"/>
    </source>
</evidence>